<evidence type="ECO:0000313" key="3">
    <source>
        <dbReference type="Proteomes" id="UP001153050"/>
    </source>
</evidence>
<dbReference type="EMBL" id="CAKXZT010000124">
    <property type="protein sequence ID" value="CAH2401585.1"/>
    <property type="molecule type" value="Genomic_DNA"/>
</dbReference>
<reference evidence="2 3" key="1">
    <citation type="submission" date="2022-03" db="EMBL/GenBank/DDBJ databases">
        <authorList>
            <person name="Brunel B."/>
        </authorList>
    </citation>
    <scope>NUCLEOTIDE SEQUENCE [LARGE SCALE GENOMIC DNA]</scope>
    <source>
        <strain evidence="2">STM5069sample</strain>
    </source>
</reference>
<name>A0ABN8JVV1_9HYPH</name>
<comment type="caution">
    <text evidence="2">The sequence shown here is derived from an EMBL/GenBank/DDBJ whole genome shotgun (WGS) entry which is preliminary data.</text>
</comment>
<accession>A0ABN8JVV1</accession>
<organism evidence="2 3">
    <name type="scientific">Mesorhizobium escarrei</name>
    <dbReference type="NCBI Taxonomy" id="666018"/>
    <lineage>
        <taxon>Bacteria</taxon>
        <taxon>Pseudomonadati</taxon>
        <taxon>Pseudomonadota</taxon>
        <taxon>Alphaproteobacteria</taxon>
        <taxon>Hyphomicrobiales</taxon>
        <taxon>Phyllobacteriaceae</taxon>
        <taxon>Mesorhizobium</taxon>
    </lineage>
</organism>
<feature type="region of interest" description="Disordered" evidence="1">
    <location>
        <begin position="1"/>
        <end position="21"/>
    </location>
</feature>
<sequence>MAADPGHQDCRPAGPLKRPGLAGDAKDLCLQDLWHCDIDPPHESGKAATTWRSQRRG</sequence>
<keyword evidence="3" id="KW-1185">Reference proteome</keyword>
<evidence type="ECO:0000313" key="2">
    <source>
        <dbReference type="EMBL" id="CAH2401585.1"/>
    </source>
</evidence>
<gene>
    <name evidence="2" type="ORF">MES5069_30071</name>
</gene>
<protein>
    <submittedName>
        <fullName evidence="2">Uncharacterized protein</fullName>
    </submittedName>
</protein>
<dbReference type="Proteomes" id="UP001153050">
    <property type="component" value="Unassembled WGS sequence"/>
</dbReference>
<evidence type="ECO:0000256" key="1">
    <source>
        <dbReference type="SAM" id="MobiDB-lite"/>
    </source>
</evidence>
<proteinExistence type="predicted"/>
<feature type="compositionally biased region" description="Basic and acidic residues" evidence="1">
    <location>
        <begin position="1"/>
        <end position="10"/>
    </location>
</feature>